<dbReference type="Proteomes" id="UP000483802">
    <property type="component" value="Unassembled WGS sequence"/>
</dbReference>
<gene>
    <name evidence="1" type="ORF">GPA10_05350</name>
</gene>
<sequence length="47" mass="4869">MSQGAPVCWDCDQPIRPGEPVIVTAKDSPSAGGARVVLHAGHCPVEE</sequence>
<dbReference type="RefSeq" id="WP_157164468.1">
    <property type="nucleotide sequence ID" value="NZ_WPNZ01000002.1"/>
</dbReference>
<dbReference type="AlphaFoldDB" id="A0A6L6WQ59"/>
<accession>A0A6L6WQ59</accession>
<evidence type="ECO:0000313" key="2">
    <source>
        <dbReference type="Proteomes" id="UP000483802"/>
    </source>
</evidence>
<comment type="caution">
    <text evidence="1">The sequence shown here is derived from an EMBL/GenBank/DDBJ whole genome shotgun (WGS) entry which is preliminary data.</text>
</comment>
<organism evidence="1 2">
    <name type="scientific">Streptomyces typhae</name>
    <dbReference type="NCBI Taxonomy" id="2681492"/>
    <lineage>
        <taxon>Bacteria</taxon>
        <taxon>Bacillati</taxon>
        <taxon>Actinomycetota</taxon>
        <taxon>Actinomycetes</taxon>
        <taxon>Kitasatosporales</taxon>
        <taxon>Streptomycetaceae</taxon>
        <taxon>Streptomyces</taxon>
    </lineage>
</organism>
<reference evidence="1 2" key="1">
    <citation type="submission" date="2019-11" db="EMBL/GenBank/DDBJ databases">
        <title>Streptomyces typhae sp. nov., a novel endophytic actinomycete isolated from the root of cattail pollen (Typha angustifolia L.).</title>
        <authorList>
            <person name="Peng C."/>
        </authorList>
    </citation>
    <scope>NUCLEOTIDE SEQUENCE [LARGE SCALE GENOMIC DNA]</scope>
    <source>
        <strain evidence="2">p1417</strain>
    </source>
</reference>
<keyword evidence="2" id="KW-1185">Reference proteome</keyword>
<evidence type="ECO:0000313" key="1">
    <source>
        <dbReference type="EMBL" id="MVO84213.1"/>
    </source>
</evidence>
<protein>
    <submittedName>
        <fullName evidence="1">Uncharacterized protein</fullName>
    </submittedName>
</protein>
<proteinExistence type="predicted"/>
<dbReference type="EMBL" id="WPNZ01000002">
    <property type="protein sequence ID" value="MVO84213.1"/>
    <property type="molecule type" value="Genomic_DNA"/>
</dbReference>
<name>A0A6L6WQ59_9ACTN</name>